<evidence type="ECO:0000313" key="3">
    <source>
        <dbReference type="Proteomes" id="UP000002745"/>
    </source>
</evidence>
<evidence type="ECO:0000256" key="1">
    <source>
        <dbReference type="ARBA" id="ARBA00022679"/>
    </source>
</evidence>
<dbReference type="GO" id="GO:0008410">
    <property type="term" value="F:CoA-transferase activity"/>
    <property type="evidence" value="ECO:0007669"/>
    <property type="project" value="TreeGrafter"/>
</dbReference>
<dbReference type="InterPro" id="IPR003673">
    <property type="entry name" value="CoA-Trfase_fam_III"/>
</dbReference>
<dbReference type="RefSeq" id="WP_015828386.1">
    <property type="nucleotide sequence ID" value="NC_012982.1"/>
</dbReference>
<keyword evidence="1" id="KW-0808">Transferase</keyword>
<dbReference type="InterPro" id="IPR044855">
    <property type="entry name" value="CoA-Trfase_III_dom3_sf"/>
</dbReference>
<dbReference type="Gene3D" id="3.40.50.10540">
    <property type="entry name" value="Crotonobetainyl-coa:carnitine coa-transferase, domain 1"/>
    <property type="match status" value="1"/>
</dbReference>
<dbReference type="InterPro" id="IPR050483">
    <property type="entry name" value="CoA-transferase_III_domain"/>
</dbReference>
<dbReference type="InterPro" id="IPR023606">
    <property type="entry name" value="CoA-Trfase_III_dom_1_sf"/>
</dbReference>
<proteinExistence type="predicted"/>
<evidence type="ECO:0000313" key="2">
    <source>
        <dbReference type="EMBL" id="ACT60236.1"/>
    </source>
</evidence>
<dbReference type="Gene3D" id="3.30.1540.10">
    <property type="entry name" value="formyl-coa transferase, domain 3"/>
    <property type="match status" value="1"/>
</dbReference>
<dbReference type="AlphaFoldDB" id="C6XP56"/>
<dbReference type="STRING" id="582402.Hbal_2561"/>
<accession>C6XP56</accession>
<dbReference type="PANTHER" id="PTHR48207">
    <property type="entry name" value="SUCCINATE--HYDROXYMETHYLGLUTARATE COA-TRANSFERASE"/>
    <property type="match status" value="1"/>
</dbReference>
<reference evidence="3" key="1">
    <citation type="journal article" date="2011" name="J. Bacteriol.">
        <title>Genome sequences of eight morphologically diverse alphaproteobacteria.</title>
        <authorList>
            <consortium name="US DOE Joint Genome Institute"/>
            <person name="Brown P.J."/>
            <person name="Kysela D.T."/>
            <person name="Buechlein A."/>
            <person name="Hemmerich C."/>
            <person name="Brun Y.V."/>
        </authorList>
    </citation>
    <scope>NUCLEOTIDE SEQUENCE [LARGE SCALE GENOMIC DNA]</scope>
    <source>
        <strain evidence="3">ATCC 49814 / DSM 5838 / IFAM 1418</strain>
    </source>
</reference>
<dbReference type="OrthoDB" id="9806585at2"/>
<dbReference type="HOGENOM" id="CLU_033975_2_1_5"/>
<protein>
    <submittedName>
        <fullName evidence="2">L-carnitine dehydratase/bile acid-inducible protein F</fullName>
    </submittedName>
</protein>
<dbReference type="SUPFAM" id="SSF89796">
    <property type="entry name" value="CoA-transferase family III (CaiB/BaiF)"/>
    <property type="match status" value="1"/>
</dbReference>
<dbReference type="EMBL" id="CP001678">
    <property type="protein sequence ID" value="ACT60236.1"/>
    <property type="molecule type" value="Genomic_DNA"/>
</dbReference>
<keyword evidence="3" id="KW-1185">Reference proteome</keyword>
<dbReference type="Proteomes" id="UP000002745">
    <property type="component" value="Chromosome"/>
</dbReference>
<gene>
    <name evidence="2" type="ordered locus">Hbal_2561</name>
</gene>
<name>C6XP56_HIRBI</name>
<dbReference type="KEGG" id="hba:Hbal_2561"/>
<dbReference type="Pfam" id="PF02515">
    <property type="entry name" value="CoA_transf_3"/>
    <property type="match status" value="1"/>
</dbReference>
<organism evidence="2 3">
    <name type="scientific">Hirschia baltica (strain ATCC 49814 / DSM 5838 / IFAM 1418)</name>
    <dbReference type="NCBI Taxonomy" id="582402"/>
    <lineage>
        <taxon>Bacteria</taxon>
        <taxon>Pseudomonadati</taxon>
        <taxon>Pseudomonadota</taxon>
        <taxon>Alphaproteobacteria</taxon>
        <taxon>Hyphomonadales</taxon>
        <taxon>Hyphomonadaceae</taxon>
        <taxon>Hirschia</taxon>
    </lineage>
</organism>
<dbReference type="PANTHER" id="PTHR48207:SF4">
    <property type="entry name" value="BLL6097 PROTEIN"/>
    <property type="match status" value="1"/>
</dbReference>
<dbReference type="eggNOG" id="COG1804">
    <property type="taxonomic scope" value="Bacteria"/>
</dbReference>
<sequence>MGPMSGIRIVDLTTVLMGPFATQILGEMGADVIKVEAPAGDITRNLGPSRTPGMGALYLNTNRFKRSICLDLKQGTARETLLSIIDTADVLVTNIRPSAMSRLGLKQDELRKRNPKLIYAALLGYGANGPNSGKPAYDDLIQAGSGLASLMGMANNSDPRYVPTALADRVVGLAAVGAINAALISRERTGKGDVVEVSMLETMTNLIMGDHMAGRTFEPQMEERSYQRLTSPHRKPYKTKDGFISAIIYTDAHWCRFLEAINMQDLAKKDSRFSSFSSRNASIDYVYNWLSQTFKNKTTDDWLSILQAADLPVAKVQSLDSLCMDEHLEDIAFFKHYNHPSEGKIRTIDSGTQWPEHSSPQDKHAPLKGEHGIEILKEAAIPQELINDLIASQALILPEAHINSDG</sequence>